<comment type="caution">
    <text evidence="9">The sequence shown here is derived from an EMBL/GenBank/DDBJ whole genome shotgun (WGS) entry which is preliminary data.</text>
</comment>
<dbReference type="PANTHER" id="PTHR35333">
    <property type="entry name" value="BETA-LACTAMASE"/>
    <property type="match status" value="1"/>
</dbReference>
<keyword evidence="10" id="KW-1185">Reference proteome</keyword>
<evidence type="ECO:0000256" key="6">
    <source>
        <dbReference type="RuleBase" id="RU361140"/>
    </source>
</evidence>
<evidence type="ECO:0000256" key="3">
    <source>
        <dbReference type="ARBA" id="ARBA00012865"/>
    </source>
</evidence>
<gene>
    <name evidence="9" type="primary">bla</name>
    <name evidence="9" type="ORF">VB264_04925</name>
</gene>
<dbReference type="PANTHER" id="PTHR35333:SF3">
    <property type="entry name" value="BETA-LACTAMASE-TYPE TRANSPEPTIDASE FOLD CONTAINING PROTEIN"/>
    <property type="match status" value="1"/>
</dbReference>
<reference evidence="9 10" key="1">
    <citation type="submission" date="2023-12" db="EMBL/GenBank/DDBJ databases">
        <title>Novel species of the genus Arcicella isolated from rivers.</title>
        <authorList>
            <person name="Lu H."/>
        </authorList>
    </citation>
    <scope>NUCLEOTIDE SEQUENCE [LARGE SCALE GENOMIC DNA]</scope>
    <source>
        <strain evidence="9 10">LMG 21963</strain>
    </source>
</reference>
<feature type="chain" id="PRO_5046236884" description="Beta-lactamase" evidence="7">
    <location>
        <begin position="18"/>
        <end position="300"/>
    </location>
</feature>
<dbReference type="EMBL" id="JAYFUL010000005">
    <property type="protein sequence ID" value="MEA5257119.1"/>
    <property type="molecule type" value="Genomic_DNA"/>
</dbReference>
<dbReference type="PRINTS" id="PR00118">
    <property type="entry name" value="BLACTAMASEA"/>
</dbReference>
<proteinExistence type="inferred from homology"/>
<accession>A0ABU5QK85</accession>
<dbReference type="PROSITE" id="PS00146">
    <property type="entry name" value="BETA_LACTAMASE_A"/>
    <property type="match status" value="1"/>
</dbReference>
<dbReference type="InterPro" id="IPR045155">
    <property type="entry name" value="Beta-lactam_cat"/>
</dbReference>
<comment type="catalytic activity">
    <reaction evidence="1 6">
        <text>a beta-lactam + H2O = a substituted beta-amino acid</text>
        <dbReference type="Rhea" id="RHEA:20401"/>
        <dbReference type="ChEBI" id="CHEBI:15377"/>
        <dbReference type="ChEBI" id="CHEBI:35627"/>
        <dbReference type="ChEBI" id="CHEBI:140347"/>
        <dbReference type="EC" id="3.5.2.6"/>
    </reaction>
</comment>
<dbReference type="Pfam" id="PF13354">
    <property type="entry name" value="Beta-lactamase2"/>
    <property type="match status" value="1"/>
</dbReference>
<dbReference type="NCBIfam" id="NF033103">
    <property type="entry name" value="bla_class_A"/>
    <property type="match status" value="1"/>
</dbReference>
<feature type="domain" description="Beta-lactamase class A catalytic" evidence="8">
    <location>
        <begin position="43"/>
        <end position="266"/>
    </location>
</feature>
<keyword evidence="4 6" id="KW-0378">Hydrolase</keyword>
<dbReference type="RefSeq" id="WP_323247264.1">
    <property type="nucleotide sequence ID" value="NZ_JAYFUL010000005.1"/>
</dbReference>
<protein>
    <recommendedName>
        <fullName evidence="3 6">Beta-lactamase</fullName>
        <ecNumber evidence="3 6">3.5.2.6</ecNumber>
    </recommendedName>
</protein>
<dbReference type="Gene3D" id="3.40.710.10">
    <property type="entry name" value="DD-peptidase/beta-lactamase superfamily"/>
    <property type="match status" value="1"/>
</dbReference>
<keyword evidence="5 6" id="KW-0046">Antibiotic resistance</keyword>
<evidence type="ECO:0000313" key="10">
    <source>
        <dbReference type="Proteomes" id="UP001304671"/>
    </source>
</evidence>
<dbReference type="GO" id="GO:0008800">
    <property type="term" value="F:beta-lactamase activity"/>
    <property type="evidence" value="ECO:0007669"/>
    <property type="project" value="UniProtKB-EC"/>
</dbReference>
<sequence length="300" mass="33475">MNKIFLITLFLCSVVSATIFGQKSALKAKIEQILQTKKATVGLAVYGLEDKDTLSIHNTTHFPMQSVFKFHIALAVLNEVDKGRFSLTQNIFIKKSDLLPDTWSPLREDYPNGNVNVSLAKILGYTVSQSDNNGCDILLRLIGGEKVANRYLHSIGIKDVAIVANEEAMHKDWDVQFLNWTTPQATIALLKKLYERKMLSLKSHDFLWKIMVETSTGKNRIKAQLPSGTIVAHKTGTSGTNQAGITSAINDIGIVTLPNGKHFAICFYVANSKENEQTNEKIIADISKLVWDYYLNKSKK</sequence>
<comment type="similarity">
    <text evidence="2 6">Belongs to the class-A beta-lactamase family.</text>
</comment>
<dbReference type="NCBIfam" id="NF012099">
    <property type="entry name" value="SubclassA2"/>
    <property type="match status" value="1"/>
</dbReference>
<evidence type="ECO:0000256" key="1">
    <source>
        <dbReference type="ARBA" id="ARBA00001526"/>
    </source>
</evidence>
<evidence type="ECO:0000256" key="4">
    <source>
        <dbReference type="ARBA" id="ARBA00022801"/>
    </source>
</evidence>
<feature type="signal peptide" evidence="7">
    <location>
        <begin position="1"/>
        <end position="17"/>
    </location>
</feature>
<dbReference type="SUPFAM" id="SSF56601">
    <property type="entry name" value="beta-lactamase/transpeptidase-like"/>
    <property type="match status" value="1"/>
</dbReference>
<evidence type="ECO:0000259" key="8">
    <source>
        <dbReference type="Pfam" id="PF13354"/>
    </source>
</evidence>
<evidence type="ECO:0000313" key="9">
    <source>
        <dbReference type="EMBL" id="MEA5257119.1"/>
    </source>
</evidence>
<dbReference type="InterPro" id="IPR000871">
    <property type="entry name" value="Beta-lactam_class-A"/>
</dbReference>
<evidence type="ECO:0000256" key="7">
    <source>
        <dbReference type="SAM" id="SignalP"/>
    </source>
</evidence>
<dbReference type="EC" id="3.5.2.6" evidence="3 6"/>
<dbReference type="InterPro" id="IPR012338">
    <property type="entry name" value="Beta-lactam/transpept-like"/>
</dbReference>
<organism evidence="9 10">
    <name type="scientific">Arcicella aquatica</name>
    <dbReference type="NCBI Taxonomy" id="217141"/>
    <lineage>
        <taxon>Bacteria</taxon>
        <taxon>Pseudomonadati</taxon>
        <taxon>Bacteroidota</taxon>
        <taxon>Cytophagia</taxon>
        <taxon>Cytophagales</taxon>
        <taxon>Flectobacillaceae</taxon>
        <taxon>Arcicella</taxon>
    </lineage>
</organism>
<evidence type="ECO:0000256" key="5">
    <source>
        <dbReference type="ARBA" id="ARBA00023251"/>
    </source>
</evidence>
<keyword evidence="7" id="KW-0732">Signal</keyword>
<name>A0ABU5QK85_9BACT</name>
<dbReference type="Proteomes" id="UP001304671">
    <property type="component" value="Unassembled WGS sequence"/>
</dbReference>
<dbReference type="InterPro" id="IPR023650">
    <property type="entry name" value="Beta-lactam_class-A_AS"/>
</dbReference>
<evidence type="ECO:0000256" key="2">
    <source>
        <dbReference type="ARBA" id="ARBA00009009"/>
    </source>
</evidence>